<gene>
    <name evidence="5" type="primary">acm_1</name>
    <name evidence="5" type="ORF">Pla111_08540</name>
</gene>
<keyword evidence="4" id="KW-0732">Signal</keyword>
<dbReference type="PANTHER" id="PTHR34135">
    <property type="entry name" value="LYSOZYME"/>
    <property type="match status" value="1"/>
</dbReference>
<comment type="similarity">
    <text evidence="1">Belongs to the glycosyl hydrolase 25 family.</text>
</comment>
<dbReference type="EMBL" id="SJPH01000002">
    <property type="protein sequence ID" value="TWT47242.1"/>
    <property type="molecule type" value="Genomic_DNA"/>
</dbReference>
<feature type="chain" id="PRO_5023085790" evidence="4">
    <location>
        <begin position="26"/>
        <end position="341"/>
    </location>
</feature>
<reference evidence="5 6" key="1">
    <citation type="submission" date="2019-02" db="EMBL/GenBank/DDBJ databases">
        <title>Deep-cultivation of Planctomycetes and their phenomic and genomic characterization uncovers novel biology.</title>
        <authorList>
            <person name="Wiegand S."/>
            <person name="Jogler M."/>
            <person name="Boedeker C."/>
            <person name="Pinto D."/>
            <person name="Vollmers J."/>
            <person name="Rivas-Marin E."/>
            <person name="Kohn T."/>
            <person name="Peeters S.H."/>
            <person name="Heuer A."/>
            <person name="Rast P."/>
            <person name="Oberbeckmann S."/>
            <person name="Bunk B."/>
            <person name="Jeske O."/>
            <person name="Meyerdierks A."/>
            <person name="Storesund J.E."/>
            <person name="Kallscheuer N."/>
            <person name="Luecker S."/>
            <person name="Lage O.M."/>
            <person name="Pohl T."/>
            <person name="Merkel B.J."/>
            <person name="Hornburger P."/>
            <person name="Mueller R.-W."/>
            <person name="Bruemmer F."/>
            <person name="Labrenz M."/>
            <person name="Spormann A.M."/>
            <person name="Op Den Camp H."/>
            <person name="Overmann J."/>
            <person name="Amann R."/>
            <person name="Jetten M.S.M."/>
            <person name="Mascher T."/>
            <person name="Medema M.H."/>
            <person name="Devos D.P."/>
            <person name="Kaster A.-K."/>
            <person name="Ovreas L."/>
            <person name="Rohde M."/>
            <person name="Galperin M.Y."/>
            <person name="Jogler C."/>
        </authorList>
    </citation>
    <scope>NUCLEOTIDE SEQUENCE [LARGE SCALE GENOMIC DNA]</scope>
    <source>
        <strain evidence="5 6">Pla111</strain>
    </source>
</reference>
<feature type="signal peptide" evidence="4">
    <location>
        <begin position="1"/>
        <end position="25"/>
    </location>
</feature>
<evidence type="ECO:0000256" key="3">
    <source>
        <dbReference type="ARBA" id="ARBA00023295"/>
    </source>
</evidence>
<dbReference type="PROSITE" id="PS51904">
    <property type="entry name" value="GLYCOSYL_HYDROL_F25_2"/>
    <property type="match status" value="1"/>
</dbReference>
<organism evidence="5 6">
    <name type="scientific">Botrimarina hoheduenensis</name>
    <dbReference type="NCBI Taxonomy" id="2528000"/>
    <lineage>
        <taxon>Bacteria</taxon>
        <taxon>Pseudomonadati</taxon>
        <taxon>Planctomycetota</taxon>
        <taxon>Planctomycetia</taxon>
        <taxon>Pirellulales</taxon>
        <taxon>Lacipirellulaceae</taxon>
        <taxon>Botrimarina</taxon>
    </lineage>
</organism>
<evidence type="ECO:0000313" key="5">
    <source>
        <dbReference type="EMBL" id="TWT47242.1"/>
    </source>
</evidence>
<dbReference type="InterPro" id="IPR002053">
    <property type="entry name" value="Glyco_hydro_25"/>
</dbReference>
<proteinExistence type="inferred from homology"/>
<dbReference type="InterPro" id="IPR036439">
    <property type="entry name" value="Dockerin_dom_sf"/>
</dbReference>
<dbReference type="SUPFAM" id="SSF51445">
    <property type="entry name" value="(Trans)glycosidases"/>
    <property type="match status" value="1"/>
</dbReference>
<name>A0A5C5WC54_9BACT</name>
<dbReference type="GO" id="GO:0000272">
    <property type="term" value="P:polysaccharide catabolic process"/>
    <property type="evidence" value="ECO:0007669"/>
    <property type="project" value="InterPro"/>
</dbReference>
<dbReference type="Gene3D" id="1.10.1330.10">
    <property type="entry name" value="Dockerin domain"/>
    <property type="match status" value="1"/>
</dbReference>
<protein>
    <submittedName>
        <fullName evidence="5">Lysozyme M1</fullName>
        <ecNumber evidence="5">3.2.1.17</ecNumber>
    </submittedName>
</protein>
<dbReference type="Pfam" id="PF01183">
    <property type="entry name" value="Glyco_hydro_25"/>
    <property type="match status" value="1"/>
</dbReference>
<dbReference type="GO" id="GO:0016998">
    <property type="term" value="P:cell wall macromolecule catabolic process"/>
    <property type="evidence" value="ECO:0007669"/>
    <property type="project" value="InterPro"/>
</dbReference>
<evidence type="ECO:0000313" key="6">
    <source>
        <dbReference type="Proteomes" id="UP000318995"/>
    </source>
</evidence>
<dbReference type="AlphaFoldDB" id="A0A5C5WC54"/>
<keyword evidence="2 5" id="KW-0378">Hydrolase</keyword>
<dbReference type="CDD" id="cd00599">
    <property type="entry name" value="GH25_muramidase"/>
    <property type="match status" value="1"/>
</dbReference>
<accession>A0A5C5WC54</accession>
<dbReference type="Gene3D" id="3.20.20.80">
    <property type="entry name" value="Glycosidases"/>
    <property type="match status" value="1"/>
</dbReference>
<dbReference type="InterPro" id="IPR018247">
    <property type="entry name" value="EF_Hand_1_Ca_BS"/>
</dbReference>
<dbReference type="GO" id="GO:0009253">
    <property type="term" value="P:peptidoglycan catabolic process"/>
    <property type="evidence" value="ECO:0007669"/>
    <property type="project" value="InterPro"/>
</dbReference>
<dbReference type="SMART" id="SM00641">
    <property type="entry name" value="Glyco_25"/>
    <property type="match status" value="1"/>
</dbReference>
<dbReference type="Proteomes" id="UP000318995">
    <property type="component" value="Unassembled WGS sequence"/>
</dbReference>
<evidence type="ECO:0000256" key="2">
    <source>
        <dbReference type="ARBA" id="ARBA00022801"/>
    </source>
</evidence>
<dbReference type="PANTHER" id="PTHR34135:SF2">
    <property type="entry name" value="LYSOZYME"/>
    <property type="match status" value="1"/>
</dbReference>
<dbReference type="InterPro" id="IPR018077">
    <property type="entry name" value="Glyco_hydro_fam25_subgr"/>
</dbReference>
<evidence type="ECO:0000256" key="4">
    <source>
        <dbReference type="SAM" id="SignalP"/>
    </source>
</evidence>
<dbReference type="GO" id="GO:0003796">
    <property type="term" value="F:lysozyme activity"/>
    <property type="evidence" value="ECO:0007669"/>
    <property type="project" value="UniProtKB-EC"/>
</dbReference>
<keyword evidence="6" id="KW-1185">Reference proteome</keyword>
<keyword evidence="3 5" id="KW-0326">Glycosidase</keyword>
<dbReference type="InterPro" id="IPR017853">
    <property type="entry name" value="GH"/>
</dbReference>
<comment type="caution">
    <text evidence="5">The sequence shown here is derived from an EMBL/GenBank/DDBJ whole genome shotgun (WGS) entry which is preliminary data.</text>
</comment>
<dbReference type="EC" id="3.2.1.17" evidence="5"/>
<dbReference type="PROSITE" id="PS00018">
    <property type="entry name" value="EF_HAND_1"/>
    <property type="match status" value="2"/>
</dbReference>
<evidence type="ECO:0000256" key="1">
    <source>
        <dbReference type="ARBA" id="ARBA00010646"/>
    </source>
</evidence>
<sequence precursor="true">MLFRHRSVSFAATLLMAAVTGPACADLLGVDVSTHQGTVNWNSMKNAGVGFAFTKATEGVDFIDTRFTQNMAGARAAGIPIGPYHFARPDSSVGTLSDPIKQDAVNEANDFVDAIQPFYNTNPEAYLRPVLDVEKLPLTAEINTVSEQRQYLSDWINDFADVLMNRLGVHPIIYLNSNYAINYVNSSVAQYDLWIARWTYNTSNLPAGANQLGVWSDWDFWQWSDSESIGGEAPVDANLFRGTTQDLAAYLYAAEPPLTGDYNGDGVVDLADYTKWRDTLRRGNLDLSADGNKSGAIDTGDYDVWAANYGATAPPATAIPEPTAALLAALALATVCLRVRP</sequence>
<dbReference type="SUPFAM" id="SSF63446">
    <property type="entry name" value="Type I dockerin domain"/>
    <property type="match status" value="1"/>
</dbReference>